<feature type="transmembrane region" description="Helical" evidence="2">
    <location>
        <begin position="60"/>
        <end position="81"/>
    </location>
</feature>
<sequence>MREDNVRKIWSEAELDAALSDLHGDVDDEDGLAFARASLMAAAGGTEAPPRETRKAPWRWLAVAAAVVLLAGSLAVVTSLLPSDPEPSRPAATLPDLDRPLEPGEFRYAQKLSWVPETTGGQHLQIQRKVELWIPADPKGLWHRRTSSTGAVRGLHPGEVIRVKQVPTDEYGPGGRFPGEPAVPGTMLPHWNTPFQNWLSPDAALVASLVPDRGTLAKRLRYDTIDTTDDGRKHSGTESLTMVRMVLELGLAPKDVRFALRDALTTVDAIFEAPGQTPDGRPATVIGAKDTGQHLYLDPTTAQLLAWDFPPGTPTAITPMSTPRTTSSSDIPPPVATTSREAPLPPELKTTPETVYSYAITRTSG</sequence>
<comment type="caution">
    <text evidence="3">The sequence shown here is derived from an EMBL/GenBank/DDBJ whole genome shotgun (WGS) entry which is preliminary data.</text>
</comment>
<keyword evidence="2" id="KW-0812">Transmembrane</keyword>
<gene>
    <name evidence="3" type="ORF">H4696_007480</name>
</gene>
<dbReference type="EMBL" id="JADBEG010000001">
    <property type="protein sequence ID" value="MBE1500380.1"/>
    <property type="molecule type" value="Genomic_DNA"/>
</dbReference>
<keyword evidence="4" id="KW-1185">Reference proteome</keyword>
<evidence type="ECO:0000313" key="4">
    <source>
        <dbReference type="Proteomes" id="UP000631670"/>
    </source>
</evidence>
<evidence type="ECO:0000256" key="1">
    <source>
        <dbReference type="SAM" id="MobiDB-lite"/>
    </source>
</evidence>
<evidence type="ECO:0000313" key="3">
    <source>
        <dbReference type="EMBL" id="MBE1500380.1"/>
    </source>
</evidence>
<name>A0ABR9IB27_9PSEU</name>
<dbReference type="RefSeq" id="WP_086858689.1">
    <property type="nucleotide sequence ID" value="NZ_JADBEG010000001.1"/>
</dbReference>
<protein>
    <recommendedName>
        <fullName evidence="5">CU044_5270 family protein</fullName>
    </recommendedName>
</protein>
<organism evidence="3 4">
    <name type="scientific">Amycolatopsis lexingtonensis</name>
    <dbReference type="NCBI Taxonomy" id="218822"/>
    <lineage>
        <taxon>Bacteria</taxon>
        <taxon>Bacillati</taxon>
        <taxon>Actinomycetota</taxon>
        <taxon>Actinomycetes</taxon>
        <taxon>Pseudonocardiales</taxon>
        <taxon>Pseudonocardiaceae</taxon>
        <taxon>Amycolatopsis</taxon>
    </lineage>
</organism>
<feature type="compositionally biased region" description="Low complexity" evidence="1">
    <location>
        <begin position="318"/>
        <end position="329"/>
    </location>
</feature>
<keyword evidence="2" id="KW-0472">Membrane</keyword>
<dbReference type="Proteomes" id="UP000631670">
    <property type="component" value="Unassembled WGS sequence"/>
</dbReference>
<feature type="region of interest" description="Disordered" evidence="1">
    <location>
        <begin position="314"/>
        <end position="349"/>
    </location>
</feature>
<reference evidence="3 4" key="1">
    <citation type="submission" date="2020-10" db="EMBL/GenBank/DDBJ databases">
        <title>Sequencing the genomes of 1000 actinobacteria strains.</title>
        <authorList>
            <person name="Klenk H.-P."/>
        </authorList>
    </citation>
    <scope>NUCLEOTIDE SEQUENCE [LARGE SCALE GENOMIC DNA]</scope>
    <source>
        <strain evidence="3 4">DSM 44653</strain>
    </source>
</reference>
<accession>A0ABR9IB27</accession>
<keyword evidence="2" id="KW-1133">Transmembrane helix</keyword>
<proteinExistence type="predicted"/>
<evidence type="ECO:0008006" key="5">
    <source>
        <dbReference type="Google" id="ProtNLM"/>
    </source>
</evidence>
<evidence type="ECO:0000256" key="2">
    <source>
        <dbReference type="SAM" id="Phobius"/>
    </source>
</evidence>